<feature type="transmembrane region" description="Helical" evidence="1">
    <location>
        <begin position="6"/>
        <end position="26"/>
    </location>
</feature>
<organism evidence="2">
    <name type="scientific">Apis mellifera</name>
    <name type="common">Honeybee</name>
    <dbReference type="NCBI Taxonomy" id="7460"/>
    <lineage>
        <taxon>Eukaryota</taxon>
        <taxon>Metazoa</taxon>
        <taxon>Ecdysozoa</taxon>
        <taxon>Arthropoda</taxon>
        <taxon>Hexapoda</taxon>
        <taxon>Insecta</taxon>
        <taxon>Pterygota</taxon>
        <taxon>Neoptera</taxon>
        <taxon>Endopterygota</taxon>
        <taxon>Hymenoptera</taxon>
        <taxon>Apocrita</taxon>
        <taxon>Aculeata</taxon>
        <taxon>Apoidea</taxon>
        <taxon>Anthophila</taxon>
        <taxon>Apidae</taxon>
        <taxon>Apis</taxon>
    </lineage>
</organism>
<sequence>MTLMFLNAFYVIMCGVYSCSFDYLLLSRILFYVNCAVCRLNGESKRIALKNADSDNCMVRDQEVYFHRRLYRSFAEKEISGLLSMNGQHSHGMMYRWQRTTTASMINSHHAYTSA</sequence>
<dbReference type="KEGG" id="ame:100577977"/>
<name>A0A7M7IFH7_APIME</name>
<dbReference type="OrthoDB" id="10317065at2759"/>
<protein>
    <submittedName>
        <fullName evidence="4">Uncharacterized protein LOC100577977 isoform X1</fullName>
    </submittedName>
</protein>
<dbReference type="GeneID" id="100577977"/>
<keyword evidence="1" id="KW-0812">Transmembrane</keyword>
<keyword evidence="1" id="KW-1133">Transmembrane helix</keyword>
<accession>A0A8B7KJX4</accession>
<dbReference type="Proteomes" id="UP000005203">
    <property type="component" value="Linkage group LG1"/>
</dbReference>
<dbReference type="AlphaFoldDB" id="A0A7M7IFH7"/>
<proteinExistence type="predicted"/>
<accession>A0A7M7IFH7</accession>
<keyword evidence="1" id="KW-0472">Membrane</keyword>
<dbReference type="EnsemblMetazoa" id="XM_016912812">
    <property type="protein sequence ID" value="XP_016768301"/>
    <property type="gene ID" value="LOC100577977"/>
</dbReference>
<reference evidence="3" key="3">
    <citation type="submission" date="2025-05" db="UniProtKB">
        <authorList>
            <consortium name="RefSeq"/>
        </authorList>
    </citation>
    <scope>NUCLEOTIDE SEQUENCE [LARGE SCALE GENOMIC DNA]</scope>
    <source>
        <strain evidence="3">DH4</strain>
    </source>
</reference>
<gene>
    <name evidence="4" type="primary">LOC100577977</name>
</gene>
<evidence type="ECO:0000313" key="3">
    <source>
        <dbReference type="Proteomes" id="UP000005203"/>
    </source>
</evidence>
<evidence type="ECO:0000313" key="2">
    <source>
        <dbReference type="EnsemblMetazoa" id="XP_016768301"/>
    </source>
</evidence>
<evidence type="ECO:0000256" key="1">
    <source>
        <dbReference type="SAM" id="Phobius"/>
    </source>
</evidence>
<dbReference type="RefSeq" id="XP_016768301.1">
    <property type="nucleotide sequence ID" value="XM_016912812.2"/>
</dbReference>
<keyword evidence="3" id="KW-1185">Reference proteome</keyword>
<reference evidence="2" key="1">
    <citation type="submission" date="2021-01" db="UniProtKB">
        <authorList>
            <consortium name="EnsemblMetazoa"/>
        </authorList>
    </citation>
    <scope>IDENTIFICATION</scope>
    <source>
        <strain evidence="2">DH4</strain>
    </source>
</reference>
<evidence type="ECO:0000313" key="4">
    <source>
        <dbReference type="RefSeq" id="XP_016768301.1"/>
    </source>
</evidence>
<reference evidence="4" key="2">
    <citation type="submission" date="2025-04" db="UniProtKB">
        <authorList>
            <consortium name="RefSeq"/>
        </authorList>
    </citation>
    <scope>IDENTIFICATION</scope>
    <source>
        <strain evidence="4">DH4</strain>
        <tissue evidence="4">Whole body</tissue>
    </source>
</reference>